<evidence type="ECO:0000313" key="3">
    <source>
        <dbReference type="Proteomes" id="UP000578531"/>
    </source>
</evidence>
<evidence type="ECO:0000313" key="2">
    <source>
        <dbReference type="EMBL" id="KAF6241397.1"/>
    </source>
</evidence>
<dbReference type="GeneID" id="59281787"/>
<accession>A0A8H6G6C9</accession>
<dbReference type="Proteomes" id="UP000578531">
    <property type="component" value="Unassembled WGS sequence"/>
</dbReference>
<gene>
    <name evidence="2" type="ORF">HO173_000107</name>
</gene>
<dbReference type="RefSeq" id="XP_037170637.1">
    <property type="nucleotide sequence ID" value="XM_037302058.1"/>
</dbReference>
<dbReference type="EMBL" id="JACCJC010000001">
    <property type="protein sequence ID" value="KAF6241397.1"/>
    <property type="molecule type" value="Genomic_DNA"/>
</dbReference>
<dbReference type="OrthoDB" id="10491190at2759"/>
<organism evidence="2 3">
    <name type="scientific">Letharia columbiana</name>
    <dbReference type="NCBI Taxonomy" id="112416"/>
    <lineage>
        <taxon>Eukaryota</taxon>
        <taxon>Fungi</taxon>
        <taxon>Dikarya</taxon>
        <taxon>Ascomycota</taxon>
        <taxon>Pezizomycotina</taxon>
        <taxon>Lecanoromycetes</taxon>
        <taxon>OSLEUM clade</taxon>
        <taxon>Lecanoromycetidae</taxon>
        <taxon>Lecanorales</taxon>
        <taxon>Lecanorineae</taxon>
        <taxon>Parmeliaceae</taxon>
        <taxon>Letharia</taxon>
    </lineage>
</organism>
<proteinExistence type="predicted"/>
<keyword evidence="3" id="KW-1185">Reference proteome</keyword>
<keyword evidence="1" id="KW-0175">Coiled coil</keyword>
<protein>
    <submittedName>
        <fullName evidence="2">Uncharacterized protein</fullName>
    </submittedName>
</protein>
<name>A0A8H6G6C9_9LECA</name>
<feature type="coiled-coil region" evidence="1">
    <location>
        <begin position="57"/>
        <end position="91"/>
    </location>
</feature>
<comment type="caution">
    <text evidence="2">The sequence shown here is derived from an EMBL/GenBank/DDBJ whole genome shotgun (WGS) entry which is preliminary data.</text>
</comment>
<sequence length="132" mass="15447">MCQGIQQIYAECGHEHNIEVTEPCTRFSNHPSLKLCTFQTIYTKAISEPVRCTPCSRRVERNIIKEYEIQNAQYETQVQLLTRELRAEMDADRRREMRGKISDLVEELGDSKDRRNEEIAEVRFRHGGRASC</sequence>
<reference evidence="2 3" key="1">
    <citation type="journal article" date="2020" name="Genomics">
        <title>Complete, high-quality genomes from long-read metagenomic sequencing of two wolf lichen thalli reveals enigmatic genome architecture.</title>
        <authorList>
            <person name="McKenzie S.K."/>
            <person name="Walston R.F."/>
            <person name="Allen J.L."/>
        </authorList>
    </citation>
    <scope>NUCLEOTIDE SEQUENCE [LARGE SCALE GENOMIC DNA]</scope>
    <source>
        <strain evidence="2">WasteWater2</strain>
    </source>
</reference>
<evidence type="ECO:0000256" key="1">
    <source>
        <dbReference type="SAM" id="Coils"/>
    </source>
</evidence>
<dbReference type="AlphaFoldDB" id="A0A8H6G6C9"/>